<dbReference type="InterPro" id="IPR042229">
    <property type="entry name" value="Listeria/Bacterioides_rpt_sf"/>
</dbReference>
<evidence type="ECO:0000256" key="2">
    <source>
        <dbReference type="SAM" id="SignalP"/>
    </source>
</evidence>
<dbReference type="Gene3D" id="2.60.40.4270">
    <property type="entry name" value="Listeria-Bacteroides repeat domain"/>
    <property type="match status" value="1"/>
</dbReference>
<keyword evidence="4" id="KW-1185">Reference proteome</keyword>
<sequence>MRKQLTKLNKLLFLSLIIGFTACETQEDQIVLHEVKFDSFGGSSVETQFIIPGDTVTKPTDPTLEDSEFMGWFKNNEPYNFGEPVTEEFTLVADWKDIYSPIINPDATPYITEVLDFSPAPGQFINYVSIEESKELIIGDNYQFISLGTYGGSVTFKFDHSIMNGEGDDIAIYGNPFEDNSEPGIVMVCQDLNHNGIADDDEPWYELAGSEYYKDETTHNYSITYYKPGPDDDQHLIKYKEKYGDVENEGEMDFNPVKPFHEHPMFPNDYVEDEITFTGTLLKSNTWFEDMGEWKYYHNPAYDWGYADNRGYENEGILRGADLFDISNAVDADGNKVELIAIDFVKVYTATTEIAHWLGERSPEIVKAADLSLLPTTDE</sequence>
<dbReference type="AlphaFoldDB" id="A0A7X9P185"/>
<evidence type="ECO:0000256" key="1">
    <source>
        <dbReference type="ARBA" id="ARBA00004196"/>
    </source>
</evidence>
<dbReference type="Pfam" id="PF09479">
    <property type="entry name" value="Flg_new"/>
    <property type="match status" value="1"/>
</dbReference>
<feature type="signal peptide" evidence="2">
    <location>
        <begin position="1"/>
        <end position="22"/>
    </location>
</feature>
<accession>A0A7X9P185</accession>
<comment type="caution">
    <text evidence="3">The sequence shown here is derived from an EMBL/GenBank/DDBJ whole genome shotgun (WGS) entry which is preliminary data.</text>
</comment>
<evidence type="ECO:0000313" key="4">
    <source>
        <dbReference type="Proteomes" id="UP000576082"/>
    </source>
</evidence>
<proteinExistence type="predicted"/>
<dbReference type="InterPro" id="IPR013378">
    <property type="entry name" value="InlB-like_B-rpt"/>
</dbReference>
<comment type="subcellular location">
    <subcellularLocation>
        <location evidence="1">Cell envelope</location>
    </subcellularLocation>
</comment>
<dbReference type="GO" id="GO:0030313">
    <property type="term" value="C:cell envelope"/>
    <property type="evidence" value="ECO:0007669"/>
    <property type="project" value="UniProtKB-SubCell"/>
</dbReference>
<dbReference type="PROSITE" id="PS51257">
    <property type="entry name" value="PROKAR_LIPOPROTEIN"/>
    <property type="match status" value="1"/>
</dbReference>
<evidence type="ECO:0000313" key="3">
    <source>
        <dbReference type="EMBL" id="NME67445.1"/>
    </source>
</evidence>
<protein>
    <submittedName>
        <fullName evidence="3">InlB B-repeat-containing protein</fullName>
    </submittedName>
</protein>
<dbReference type="RefSeq" id="WP_169655780.1">
    <property type="nucleotide sequence ID" value="NZ_JABANE010000010.1"/>
</dbReference>
<keyword evidence="2" id="KW-0732">Signal</keyword>
<dbReference type="EMBL" id="JABANE010000010">
    <property type="protein sequence ID" value="NME67445.1"/>
    <property type="molecule type" value="Genomic_DNA"/>
</dbReference>
<name>A0A7X9P185_9BACT</name>
<dbReference type="Proteomes" id="UP000576082">
    <property type="component" value="Unassembled WGS sequence"/>
</dbReference>
<gene>
    <name evidence="3" type="ORF">HHU12_05660</name>
</gene>
<organism evidence="3 4">
    <name type="scientific">Flammeovirga aprica JL-4</name>
    <dbReference type="NCBI Taxonomy" id="694437"/>
    <lineage>
        <taxon>Bacteria</taxon>
        <taxon>Pseudomonadati</taxon>
        <taxon>Bacteroidota</taxon>
        <taxon>Cytophagia</taxon>
        <taxon>Cytophagales</taxon>
        <taxon>Flammeovirgaceae</taxon>
        <taxon>Flammeovirga</taxon>
    </lineage>
</organism>
<feature type="chain" id="PRO_5031079225" evidence="2">
    <location>
        <begin position="23"/>
        <end position="379"/>
    </location>
</feature>
<reference evidence="3 4" key="1">
    <citation type="submission" date="2020-04" db="EMBL/GenBank/DDBJ databases">
        <title>Flammeovirga sp. SR4, a novel species isolated from seawater.</title>
        <authorList>
            <person name="Wang X."/>
        </authorList>
    </citation>
    <scope>NUCLEOTIDE SEQUENCE [LARGE SCALE GENOMIC DNA]</scope>
    <source>
        <strain evidence="3 4">ATCC 23126</strain>
    </source>
</reference>